<evidence type="ECO:0000256" key="1">
    <source>
        <dbReference type="SAM" id="Coils"/>
    </source>
</evidence>
<evidence type="ECO:0000313" key="3">
    <source>
        <dbReference type="Proteomes" id="UP000192276"/>
    </source>
</evidence>
<name>A0A1V9G396_9BACT</name>
<dbReference type="STRING" id="550983.A4R26_15185"/>
<proteinExistence type="predicted"/>
<reference evidence="3" key="1">
    <citation type="submission" date="2016-04" db="EMBL/GenBank/DDBJ databases">
        <authorList>
            <person name="Chen L."/>
            <person name="Zhuang W."/>
            <person name="Wang G."/>
        </authorList>
    </citation>
    <scope>NUCLEOTIDE SEQUENCE [LARGE SCALE GENOMIC DNA]</scope>
    <source>
        <strain evidence="3">208</strain>
    </source>
</reference>
<keyword evidence="1" id="KW-0175">Coiled coil</keyword>
<dbReference type="RefSeq" id="WP_081163377.1">
    <property type="nucleotide sequence ID" value="NZ_LWBP01000078.1"/>
</dbReference>
<dbReference type="Proteomes" id="UP000192276">
    <property type="component" value="Unassembled WGS sequence"/>
</dbReference>
<dbReference type="EMBL" id="LWBP01000078">
    <property type="protein sequence ID" value="OQP65050.1"/>
    <property type="molecule type" value="Genomic_DNA"/>
</dbReference>
<dbReference type="InterPro" id="IPR019219">
    <property type="entry name" value="DUF2130"/>
</dbReference>
<comment type="caution">
    <text evidence="2">The sequence shown here is derived from an EMBL/GenBank/DDBJ whole genome shotgun (WGS) entry which is preliminary data.</text>
</comment>
<dbReference type="Pfam" id="PF09903">
    <property type="entry name" value="DUF2130"/>
    <property type="match status" value="1"/>
</dbReference>
<keyword evidence="3" id="KW-1185">Reference proteome</keyword>
<evidence type="ECO:0008006" key="4">
    <source>
        <dbReference type="Google" id="ProtNLM"/>
    </source>
</evidence>
<evidence type="ECO:0000313" key="2">
    <source>
        <dbReference type="EMBL" id="OQP65050.1"/>
    </source>
</evidence>
<feature type="coiled-coil region" evidence="1">
    <location>
        <begin position="92"/>
        <end position="191"/>
    </location>
</feature>
<dbReference type="AlphaFoldDB" id="A0A1V9G396"/>
<sequence length="417" mass="48295">MATDIKCPSCGHKFAIEDAVSEEYKKKLREQMLVFVKQKEDDFARREKDLIAQAQHKEAEFAKKLQDETTRIQQSVEVNLRKTISADFETKMQMLLQTNKDQENKLVQARQKELEFLQKEQALKNKEAELELSVQRKLQEERVKLSEELRKLEEQKTAARETEYQFRLRELEKQLDDQKKLAEEMRRKAEQGSMQLQGEVQELILEEMLKATFPFDLVSEVGKGVRGADCILIIRNNLGQECGKIIFESKRTKHFDKNWIEKLKADMRSTSADIGVIVTQALPDQVNTFGQLDGIWICSFSDALALVHVLRDGILKIFMATKTQENRGDKMNMLYSYLTSNEFGEQWSAIREGFRAMKQSLQKERDAMEKLWKMREKQLEKVLLNAAHIKGSIEGIAGNDNIQLDLIDDADALLVDE</sequence>
<organism evidence="2 3">
    <name type="scientific">Niastella populi</name>
    <dbReference type="NCBI Taxonomy" id="550983"/>
    <lineage>
        <taxon>Bacteria</taxon>
        <taxon>Pseudomonadati</taxon>
        <taxon>Bacteroidota</taxon>
        <taxon>Chitinophagia</taxon>
        <taxon>Chitinophagales</taxon>
        <taxon>Chitinophagaceae</taxon>
        <taxon>Niastella</taxon>
    </lineage>
</organism>
<dbReference type="OrthoDB" id="9765972at2"/>
<protein>
    <recommendedName>
        <fullName evidence="4">Caldesmon</fullName>
    </recommendedName>
</protein>
<gene>
    <name evidence="2" type="ORF">A4R26_15185</name>
</gene>
<accession>A0A1V9G396</accession>